<dbReference type="SUPFAM" id="SSF100934">
    <property type="entry name" value="Heat shock protein 70kD (HSP70), C-terminal subdomain"/>
    <property type="match status" value="1"/>
</dbReference>
<dbReference type="PRINTS" id="PR00301">
    <property type="entry name" value="HEATSHOCK70"/>
</dbReference>
<dbReference type="SUPFAM" id="SSF53067">
    <property type="entry name" value="Actin-like ATPase domain"/>
    <property type="match status" value="2"/>
</dbReference>
<comment type="similarity">
    <text evidence="1 7 8">Belongs to the heat shock protein 70 family.</text>
</comment>
<evidence type="ECO:0000313" key="12">
    <source>
        <dbReference type="Proteomes" id="UP001156629"/>
    </source>
</evidence>
<dbReference type="InterPro" id="IPR013126">
    <property type="entry name" value="Hsp_70_fam"/>
</dbReference>
<evidence type="ECO:0000313" key="11">
    <source>
        <dbReference type="EMBL" id="GLQ65967.1"/>
    </source>
</evidence>
<keyword evidence="3 7" id="KW-0597">Phosphoprotein</keyword>
<dbReference type="InterPro" id="IPR029048">
    <property type="entry name" value="HSP70_C_sf"/>
</dbReference>
<dbReference type="NCBIfam" id="TIGR02350">
    <property type="entry name" value="prok_dnaK"/>
    <property type="match status" value="1"/>
</dbReference>
<sequence>MSKVIGIDLGTTNSCVAVREGDETKVIENSEGARTTPSMVAFTDKGERLVGQAAKRQAVTNPANTLYAVKRLIGRRYDDPTVQKDKEMVPYGIVRGDNGDAWVEARGEKYAPSQIAAYVLGKMKETAESYLGETVSQAVITVPAYFNDAQRQATRDAGKIAGLEVLRIINEPTAAALAYGLGKRDSGTVAVYDLGGGTFDVSILEISDGVIEVKSTNGDTFLGGEDFDNRIIGFLADEFKKEQGIDLRGDKLALQRLKEAAEKAKIELSSSKETEINLPFITADASGPKHLVVKLSRAKLESLVDDLVQRTLGPCRAAIKDASVSPSEIDEVILVGGMTRMPKVIETVKEFFGKEPARNVNPDEVVAIGAAVQGAVLKGDVKDVLLLDVTPLSLGIETLGGVFTRLIDRNTTIPTKKSQTFSTAEDNQNAVTIKVYQGEREMAADNKLLGNFDLQGIAPAPRGTPQIEVTFDIDANGIVNVSAKDKATNKEQQIKIQASGGLSDSDIDRMVKDAEANATADKAKRELVELRNSTESLIHQTEKSITEGGDKVPAADKSEAEAAIAEAREALGGENLDALKAASEKLTQAAMKVGQAVYQAGQGAEGAAAPEAEKKDDNVVDADFEDLEDDHKKH</sequence>
<dbReference type="InterPro" id="IPR029047">
    <property type="entry name" value="HSP70_peptide-bd_sf"/>
</dbReference>
<dbReference type="RefSeq" id="WP_099285783.1">
    <property type="nucleotide sequence ID" value="NZ_BEWP01000002.1"/>
</dbReference>
<evidence type="ECO:0000256" key="9">
    <source>
        <dbReference type="SAM" id="Coils"/>
    </source>
</evidence>
<dbReference type="InterPro" id="IPR043129">
    <property type="entry name" value="ATPase_NBD"/>
</dbReference>
<evidence type="ECO:0000256" key="8">
    <source>
        <dbReference type="RuleBase" id="RU003322"/>
    </source>
</evidence>
<dbReference type="InterPro" id="IPR018181">
    <property type="entry name" value="Heat_shock_70_CS"/>
</dbReference>
<dbReference type="Pfam" id="PF00012">
    <property type="entry name" value="HSP70"/>
    <property type="match status" value="1"/>
</dbReference>
<evidence type="ECO:0000256" key="7">
    <source>
        <dbReference type="HAMAP-Rule" id="MF_00332"/>
    </source>
</evidence>
<organism evidence="11 12">
    <name type="scientific">Gluconobacter kondonii</name>
    <dbReference type="NCBI Taxonomy" id="941463"/>
    <lineage>
        <taxon>Bacteria</taxon>
        <taxon>Pseudomonadati</taxon>
        <taxon>Pseudomonadota</taxon>
        <taxon>Alphaproteobacteria</taxon>
        <taxon>Acetobacterales</taxon>
        <taxon>Acetobacteraceae</taxon>
        <taxon>Gluconobacter</taxon>
    </lineage>
</organism>
<dbReference type="Gene3D" id="2.60.34.10">
    <property type="entry name" value="Substrate Binding Domain Of DNAk, Chain A, domain 1"/>
    <property type="match status" value="1"/>
</dbReference>
<feature type="coiled-coil region" evidence="9">
    <location>
        <begin position="247"/>
        <end position="274"/>
    </location>
</feature>
<dbReference type="Gene3D" id="3.90.640.10">
    <property type="entry name" value="Actin, Chain A, domain 4"/>
    <property type="match status" value="1"/>
</dbReference>
<evidence type="ECO:0000256" key="10">
    <source>
        <dbReference type="SAM" id="MobiDB-lite"/>
    </source>
</evidence>
<keyword evidence="5 7" id="KW-0067">ATP-binding</keyword>
<dbReference type="NCBIfam" id="NF001413">
    <property type="entry name" value="PRK00290.1"/>
    <property type="match status" value="1"/>
</dbReference>
<dbReference type="Gene3D" id="3.30.420.40">
    <property type="match status" value="2"/>
</dbReference>
<evidence type="ECO:0000256" key="4">
    <source>
        <dbReference type="ARBA" id="ARBA00022741"/>
    </source>
</evidence>
<dbReference type="EMBL" id="BSNV01000006">
    <property type="protein sequence ID" value="GLQ65967.1"/>
    <property type="molecule type" value="Genomic_DNA"/>
</dbReference>
<evidence type="ECO:0000256" key="6">
    <source>
        <dbReference type="ARBA" id="ARBA00023016"/>
    </source>
</evidence>
<feature type="compositionally biased region" description="Low complexity" evidence="10">
    <location>
        <begin position="601"/>
        <end position="610"/>
    </location>
</feature>
<keyword evidence="6 7" id="KW-0346">Stress response</keyword>
<protein>
    <recommendedName>
        <fullName evidence="2 7">Chaperone protein DnaK</fullName>
    </recommendedName>
    <alternativeName>
        <fullName evidence="7">HSP70</fullName>
    </alternativeName>
    <alternativeName>
        <fullName evidence="7">Heat shock 70 kDa protein</fullName>
    </alternativeName>
    <alternativeName>
        <fullName evidence="7">Heat shock protein 70</fullName>
    </alternativeName>
</protein>
<dbReference type="InterPro" id="IPR012725">
    <property type="entry name" value="Chaperone_DnaK"/>
</dbReference>
<comment type="caution">
    <text evidence="11">The sequence shown here is derived from an EMBL/GenBank/DDBJ whole genome shotgun (WGS) entry which is preliminary data.</text>
</comment>
<dbReference type="PROSITE" id="PS00297">
    <property type="entry name" value="HSP70_1"/>
    <property type="match status" value="1"/>
</dbReference>
<keyword evidence="12" id="KW-1185">Reference proteome</keyword>
<evidence type="ECO:0000256" key="5">
    <source>
        <dbReference type="ARBA" id="ARBA00022840"/>
    </source>
</evidence>
<feature type="coiled-coil region" evidence="9">
    <location>
        <begin position="513"/>
        <end position="540"/>
    </location>
</feature>
<accession>A0ABQ5WR09</accession>
<name>A0ABQ5WR09_9PROT</name>
<gene>
    <name evidence="7 11" type="primary">dnaK</name>
    <name evidence="11" type="ORF">GCM10007870_15510</name>
</gene>
<dbReference type="SUPFAM" id="SSF100920">
    <property type="entry name" value="Heat shock protein 70kD (HSP70), peptide-binding domain"/>
    <property type="match status" value="1"/>
</dbReference>
<proteinExistence type="evidence at transcript level"/>
<keyword evidence="9" id="KW-0175">Coiled coil</keyword>
<evidence type="ECO:0000256" key="3">
    <source>
        <dbReference type="ARBA" id="ARBA00022553"/>
    </source>
</evidence>
<evidence type="ECO:0000256" key="2">
    <source>
        <dbReference type="ARBA" id="ARBA00014415"/>
    </source>
</evidence>
<dbReference type="Proteomes" id="UP001156629">
    <property type="component" value="Unassembled WGS sequence"/>
</dbReference>
<keyword evidence="4 7" id="KW-0547">Nucleotide-binding</keyword>
<dbReference type="CDD" id="cd11733">
    <property type="entry name" value="ASKHA_NBD_HSP70_HSPA9"/>
    <property type="match status" value="1"/>
</dbReference>
<evidence type="ECO:0000256" key="1">
    <source>
        <dbReference type="ARBA" id="ARBA00007381"/>
    </source>
</evidence>
<comment type="induction">
    <text evidence="7">By stress conditions e.g. heat shock.</text>
</comment>
<dbReference type="PANTHER" id="PTHR19375">
    <property type="entry name" value="HEAT SHOCK PROTEIN 70KDA"/>
    <property type="match status" value="1"/>
</dbReference>
<feature type="compositionally biased region" description="Acidic residues" evidence="10">
    <location>
        <begin position="619"/>
        <end position="628"/>
    </location>
</feature>
<dbReference type="HAMAP" id="MF_00332">
    <property type="entry name" value="DnaK"/>
    <property type="match status" value="1"/>
</dbReference>
<feature type="region of interest" description="Disordered" evidence="10">
    <location>
        <begin position="601"/>
        <end position="634"/>
    </location>
</feature>
<feature type="modified residue" description="Phosphothreonine; by autocatalysis" evidence="7">
    <location>
        <position position="198"/>
    </location>
</feature>
<dbReference type="Gene3D" id="1.20.1270.10">
    <property type="match status" value="1"/>
</dbReference>
<keyword evidence="7" id="KW-0143">Chaperone</keyword>
<reference evidence="12" key="1">
    <citation type="journal article" date="2019" name="Int. J. Syst. Evol. Microbiol.">
        <title>The Global Catalogue of Microorganisms (GCM) 10K type strain sequencing project: providing services to taxonomists for standard genome sequencing and annotation.</title>
        <authorList>
            <consortium name="The Broad Institute Genomics Platform"/>
            <consortium name="The Broad Institute Genome Sequencing Center for Infectious Disease"/>
            <person name="Wu L."/>
            <person name="Ma J."/>
        </authorList>
    </citation>
    <scope>NUCLEOTIDE SEQUENCE [LARGE SCALE GENOMIC DNA]</scope>
    <source>
        <strain evidence="12">NBRC 3266</strain>
    </source>
</reference>
<dbReference type="PROSITE" id="PS00329">
    <property type="entry name" value="HSP70_2"/>
    <property type="match status" value="1"/>
</dbReference>
<dbReference type="GeneID" id="76193868"/>
<comment type="function">
    <text evidence="7">Acts as a chaperone.</text>
</comment>
<dbReference type="PROSITE" id="PS01036">
    <property type="entry name" value="HSP70_3"/>
    <property type="match status" value="1"/>
</dbReference>